<dbReference type="PANTHER" id="PTHR46558:SF4">
    <property type="entry name" value="DNA-BIDING PHAGE PROTEIN"/>
    <property type="match status" value="1"/>
</dbReference>
<protein>
    <recommendedName>
        <fullName evidence="2">HTH cro/C1-type domain-containing protein</fullName>
    </recommendedName>
</protein>
<dbReference type="SMART" id="SM00530">
    <property type="entry name" value="HTH_XRE"/>
    <property type="match status" value="1"/>
</dbReference>
<dbReference type="PANTHER" id="PTHR46558">
    <property type="entry name" value="TRACRIPTIONAL REGULATORY PROTEIN-RELATED-RELATED"/>
    <property type="match status" value="1"/>
</dbReference>
<dbReference type="InterPro" id="IPR001387">
    <property type="entry name" value="Cro/C1-type_HTH"/>
</dbReference>
<evidence type="ECO:0000313" key="3">
    <source>
        <dbReference type="EMBL" id="EHI59227.1"/>
    </source>
</evidence>
<dbReference type="Proteomes" id="UP000005384">
    <property type="component" value="Unassembled WGS sequence"/>
</dbReference>
<feature type="domain" description="HTH cro/C1-type" evidence="2">
    <location>
        <begin position="7"/>
        <end position="61"/>
    </location>
</feature>
<organism evidence="3 4">
    <name type="scientific">Hungatella hathewayi WAL-18680</name>
    <dbReference type="NCBI Taxonomy" id="742737"/>
    <lineage>
        <taxon>Bacteria</taxon>
        <taxon>Bacillati</taxon>
        <taxon>Bacillota</taxon>
        <taxon>Clostridia</taxon>
        <taxon>Lachnospirales</taxon>
        <taxon>Lachnospiraceae</taxon>
        <taxon>Hungatella</taxon>
    </lineage>
</organism>
<sequence length="72" mass="8340">MQVRTRIQELRKQGKITQEELADALGVTRQTIISLENGKYNASLQLAYKIARFFDKTIEEVFLFEEEETVCG</sequence>
<keyword evidence="4" id="KW-1185">Reference proteome</keyword>
<dbReference type="SUPFAM" id="SSF47413">
    <property type="entry name" value="lambda repressor-like DNA-binding domains"/>
    <property type="match status" value="1"/>
</dbReference>
<accession>G5IH06</accession>
<reference evidence="3 4" key="1">
    <citation type="submission" date="2011-08" db="EMBL/GenBank/DDBJ databases">
        <title>The Genome Sequence of Clostridium hathewayi WAL-18680.</title>
        <authorList>
            <consortium name="The Broad Institute Genome Sequencing Platform"/>
            <person name="Earl A."/>
            <person name="Ward D."/>
            <person name="Feldgarden M."/>
            <person name="Gevers D."/>
            <person name="Finegold S.M."/>
            <person name="Summanen P.H."/>
            <person name="Molitoris D.R."/>
            <person name="Song M."/>
            <person name="Daigneault M."/>
            <person name="Allen-Vercoe E."/>
            <person name="Young S.K."/>
            <person name="Zeng Q."/>
            <person name="Gargeya S."/>
            <person name="Fitzgerald M."/>
            <person name="Haas B."/>
            <person name="Abouelleil A."/>
            <person name="Alvarado L."/>
            <person name="Arachchi H.M."/>
            <person name="Berlin A."/>
            <person name="Brown A."/>
            <person name="Chapman S.B."/>
            <person name="Chen Z."/>
            <person name="Dunbar C."/>
            <person name="Freedman E."/>
            <person name="Gearin G."/>
            <person name="Gellesch M."/>
            <person name="Goldberg J."/>
            <person name="Griggs A."/>
            <person name="Gujja S."/>
            <person name="Heiman D."/>
            <person name="Howarth C."/>
            <person name="Larson L."/>
            <person name="Lui A."/>
            <person name="MacDonald P.J.P."/>
            <person name="Montmayeur A."/>
            <person name="Murphy C."/>
            <person name="Neiman D."/>
            <person name="Pearson M."/>
            <person name="Priest M."/>
            <person name="Roberts A."/>
            <person name="Saif S."/>
            <person name="Shea T."/>
            <person name="Shenoy N."/>
            <person name="Sisk P."/>
            <person name="Stolte C."/>
            <person name="Sykes S."/>
            <person name="Wortman J."/>
            <person name="Nusbaum C."/>
            <person name="Birren B."/>
        </authorList>
    </citation>
    <scope>NUCLEOTIDE SEQUENCE [LARGE SCALE GENOMIC DNA]</scope>
    <source>
        <strain evidence="3 4">WAL-18680</strain>
    </source>
</reference>
<dbReference type="GO" id="GO:0003677">
    <property type="term" value="F:DNA binding"/>
    <property type="evidence" value="ECO:0007669"/>
    <property type="project" value="UniProtKB-KW"/>
</dbReference>
<keyword evidence="1" id="KW-0238">DNA-binding</keyword>
<dbReference type="PROSITE" id="PS50943">
    <property type="entry name" value="HTH_CROC1"/>
    <property type="match status" value="1"/>
</dbReference>
<comment type="caution">
    <text evidence="3">The sequence shown here is derived from an EMBL/GenBank/DDBJ whole genome shotgun (WGS) entry which is preliminary data.</text>
</comment>
<dbReference type="InterPro" id="IPR010982">
    <property type="entry name" value="Lambda_DNA-bd_dom_sf"/>
</dbReference>
<dbReference type="HOGENOM" id="CLU_066192_44_1_9"/>
<evidence type="ECO:0000256" key="1">
    <source>
        <dbReference type="ARBA" id="ARBA00023125"/>
    </source>
</evidence>
<dbReference type="Pfam" id="PF01381">
    <property type="entry name" value="HTH_3"/>
    <property type="match status" value="1"/>
</dbReference>
<dbReference type="PATRIC" id="fig|742737.3.peg.2791"/>
<evidence type="ECO:0000313" key="4">
    <source>
        <dbReference type="Proteomes" id="UP000005384"/>
    </source>
</evidence>
<dbReference type="EMBL" id="ADLN01000070">
    <property type="protein sequence ID" value="EHI59227.1"/>
    <property type="molecule type" value="Genomic_DNA"/>
</dbReference>
<dbReference type="CDD" id="cd00093">
    <property type="entry name" value="HTH_XRE"/>
    <property type="match status" value="1"/>
</dbReference>
<dbReference type="AlphaFoldDB" id="G5IH06"/>
<dbReference type="Gene3D" id="1.10.260.40">
    <property type="entry name" value="lambda repressor-like DNA-binding domains"/>
    <property type="match status" value="1"/>
</dbReference>
<gene>
    <name evidence="3" type="ORF">HMPREF9473_02784</name>
</gene>
<name>G5IH06_9FIRM</name>
<proteinExistence type="predicted"/>
<evidence type="ECO:0000259" key="2">
    <source>
        <dbReference type="PROSITE" id="PS50943"/>
    </source>
</evidence>